<keyword evidence="3" id="KW-1185">Reference proteome</keyword>
<feature type="transmembrane region" description="Helical" evidence="1">
    <location>
        <begin position="36"/>
        <end position="54"/>
    </location>
</feature>
<sequence length="94" mass="10534">MNTLFLFLLCLPALFAAVWAHHRISTHSSGTRWITRGFLIVLGLAFGWVMAFVYTESQGLEQALIFISSFGIAHVPAAFILQLKHWRGGESDKD</sequence>
<dbReference type="OrthoDB" id="5772845at2"/>
<keyword evidence="1" id="KW-1133">Transmembrane helix</keyword>
<evidence type="ECO:0000313" key="2">
    <source>
        <dbReference type="EMBL" id="SFL78234.1"/>
    </source>
</evidence>
<gene>
    <name evidence="2" type="ORF">SAMN05421863_100465</name>
</gene>
<name>A0A1I4KHH4_9PROT</name>
<proteinExistence type="predicted"/>
<dbReference type="AlphaFoldDB" id="A0A1I4KHH4"/>
<keyword evidence="1" id="KW-0812">Transmembrane</keyword>
<reference evidence="3" key="1">
    <citation type="submission" date="2016-10" db="EMBL/GenBank/DDBJ databases">
        <authorList>
            <person name="Varghese N."/>
            <person name="Submissions S."/>
        </authorList>
    </citation>
    <scope>NUCLEOTIDE SEQUENCE [LARGE SCALE GENOMIC DNA]</scope>
    <source>
        <strain evidence="3">Nm44</strain>
    </source>
</reference>
<evidence type="ECO:0000313" key="3">
    <source>
        <dbReference type="Proteomes" id="UP000183287"/>
    </source>
</evidence>
<dbReference type="Proteomes" id="UP000183287">
    <property type="component" value="Unassembled WGS sequence"/>
</dbReference>
<dbReference type="EMBL" id="FOUB01000004">
    <property type="protein sequence ID" value="SFL78234.1"/>
    <property type="molecule type" value="Genomic_DNA"/>
</dbReference>
<dbReference type="RefSeq" id="WP_074903464.1">
    <property type="nucleotide sequence ID" value="NZ_FOUB01000004.1"/>
</dbReference>
<protein>
    <submittedName>
        <fullName evidence="2">Uncharacterized protein</fullName>
    </submittedName>
</protein>
<evidence type="ECO:0000256" key="1">
    <source>
        <dbReference type="SAM" id="Phobius"/>
    </source>
</evidence>
<organism evidence="2 3">
    <name type="scientific">Nitrosomonas communis</name>
    <dbReference type="NCBI Taxonomy" id="44574"/>
    <lineage>
        <taxon>Bacteria</taxon>
        <taxon>Pseudomonadati</taxon>
        <taxon>Pseudomonadota</taxon>
        <taxon>Betaproteobacteria</taxon>
        <taxon>Nitrosomonadales</taxon>
        <taxon>Nitrosomonadaceae</taxon>
        <taxon>Nitrosomonas</taxon>
    </lineage>
</organism>
<keyword evidence="1" id="KW-0472">Membrane</keyword>
<feature type="transmembrane region" description="Helical" evidence="1">
    <location>
        <begin position="63"/>
        <end position="83"/>
    </location>
</feature>
<accession>A0A1I4KHH4</accession>